<sequence length="86" mass="9438">MPLLKICCVGVPLHESSSAPYIPCNQKYFEMVSDLTPVSSSNDDEISTEFKLSNEVNRARKGLVSFNTGSAGNYTFIIRTKVTAFA</sequence>
<dbReference type="AlphaFoldDB" id="A0ABD6EDK3"/>
<protein>
    <submittedName>
        <fullName evidence="1">Uncharacterized protein</fullName>
    </submittedName>
</protein>
<name>A0ABD6EDK3_9BILA</name>
<dbReference type="EMBL" id="JBGFUD010002846">
    <property type="protein sequence ID" value="MFH4978083.1"/>
    <property type="molecule type" value="Genomic_DNA"/>
</dbReference>
<gene>
    <name evidence="1" type="ORF">AB6A40_004792</name>
</gene>
<accession>A0ABD6EDK3</accession>
<evidence type="ECO:0000313" key="1">
    <source>
        <dbReference type="EMBL" id="MFH4978083.1"/>
    </source>
</evidence>
<keyword evidence="2" id="KW-1185">Reference proteome</keyword>
<comment type="caution">
    <text evidence="1">The sequence shown here is derived from an EMBL/GenBank/DDBJ whole genome shotgun (WGS) entry which is preliminary data.</text>
</comment>
<proteinExistence type="predicted"/>
<evidence type="ECO:0000313" key="2">
    <source>
        <dbReference type="Proteomes" id="UP001608902"/>
    </source>
</evidence>
<organism evidence="1 2">
    <name type="scientific">Gnathostoma spinigerum</name>
    <dbReference type="NCBI Taxonomy" id="75299"/>
    <lineage>
        <taxon>Eukaryota</taxon>
        <taxon>Metazoa</taxon>
        <taxon>Ecdysozoa</taxon>
        <taxon>Nematoda</taxon>
        <taxon>Chromadorea</taxon>
        <taxon>Rhabditida</taxon>
        <taxon>Spirurina</taxon>
        <taxon>Gnathostomatomorpha</taxon>
        <taxon>Gnathostomatoidea</taxon>
        <taxon>Gnathostomatidae</taxon>
        <taxon>Gnathostoma</taxon>
    </lineage>
</organism>
<reference evidence="1 2" key="1">
    <citation type="submission" date="2024-08" db="EMBL/GenBank/DDBJ databases">
        <title>Gnathostoma spinigerum genome.</title>
        <authorList>
            <person name="Gonzalez-Bertolin B."/>
            <person name="Monzon S."/>
            <person name="Zaballos A."/>
            <person name="Jimenez P."/>
            <person name="Dekumyoy P."/>
            <person name="Varona S."/>
            <person name="Cuesta I."/>
            <person name="Sumanam S."/>
            <person name="Adisakwattana P."/>
            <person name="Gasser R.B."/>
            <person name="Hernandez-Gonzalez A."/>
            <person name="Young N.D."/>
            <person name="Perteguer M.J."/>
        </authorList>
    </citation>
    <scope>NUCLEOTIDE SEQUENCE [LARGE SCALE GENOMIC DNA]</scope>
    <source>
        <strain evidence="1">AL3</strain>
        <tissue evidence="1">Liver</tissue>
    </source>
</reference>
<dbReference type="Proteomes" id="UP001608902">
    <property type="component" value="Unassembled WGS sequence"/>
</dbReference>